<evidence type="ECO:0000313" key="8">
    <source>
        <dbReference type="Proteomes" id="UP001172083"/>
    </source>
</evidence>
<keyword evidence="3" id="KW-0731">Sigma factor</keyword>
<evidence type="ECO:0000259" key="5">
    <source>
        <dbReference type="Pfam" id="PF04542"/>
    </source>
</evidence>
<dbReference type="SUPFAM" id="SSF88659">
    <property type="entry name" value="Sigma3 and sigma4 domains of RNA polymerase sigma factors"/>
    <property type="match status" value="1"/>
</dbReference>
<dbReference type="InterPro" id="IPR007627">
    <property type="entry name" value="RNA_pol_sigma70_r2"/>
</dbReference>
<dbReference type="NCBIfam" id="TIGR02937">
    <property type="entry name" value="sigma70-ECF"/>
    <property type="match status" value="1"/>
</dbReference>
<keyword evidence="4" id="KW-0804">Transcription</keyword>
<dbReference type="Proteomes" id="UP001172083">
    <property type="component" value="Unassembled WGS sequence"/>
</dbReference>
<feature type="domain" description="RNA polymerase sigma-70 region 2" evidence="5">
    <location>
        <begin position="12"/>
        <end position="78"/>
    </location>
</feature>
<dbReference type="Gene3D" id="1.10.1740.10">
    <property type="match status" value="1"/>
</dbReference>
<keyword evidence="2" id="KW-0805">Transcription regulation</keyword>
<gene>
    <name evidence="7" type="ORF">QQ020_27240</name>
</gene>
<dbReference type="Pfam" id="PF04542">
    <property type="entry name" value="Sigma70_r2"/>
    <property type="match status" value="1"/>
</dbReference>
<evidence type="ECO:0000256" key="3">
    <source>
        <dbReference type="ARBA" id="ARBA00023082"/>
    </source>
</evidence>
<dbReference type="InterPro" id="IPR013325">
    <property type="entry name" value="RNA_pol_sigma_r2"/>
</dbReference>
<proteinExistence type="inferred from homology"/>
<dbReference type="SUPFAM" id="SSF88946">
    <property type="entry name" value="Sigma2 domain of RNA polymerase sigma factors"/>
    <property type="match status" value="1"/>
</dbReference>
<protein>
    <submittedName>
        <fullName evidence="7">Sigma-70 family RNA polymerase sigma factor</fullName>
    </submittedName>
</protein>
<feature type="domain" description="RNA polymerase sigma factor 70 region 4 type 2" evidence="6">
    <location>
        <begin position="109"/>
        <end position="155"/>
    </location>
</feature>
<keyword evidence="8" id="KW-1185">Reference proteome</keyword>
<dbReference type="EMBL" id="JAUJEB010000007">
    <property type="protein sequence ID" value="MDN5215803.1"/>
    <property type="molecule type" value="Genomic_DNA"/>
</dbReference>
<dbReference type="PANTHER" id="PTHR43133:SF45">
    <property type="entry name" value="RNA POLYMERASE ECF-TYPE SIGMA FACTOR"/>
    <property type="match status" value="1"/>
</dbReference>
<dbReference type="InterPro" id="IPR013324">
    <property type="entry name" value="RNA_pol_sigma_r3/r4-like"/>
</dbReference>
<dbReference type="InterPro" id="IPR039425">
    <property type="entry name" value="RNA_pol_sigma-70-like"/>
</dbReference>
<evidence type="ECO:0000313" key="7">
    <source>
        <dbReference type="EMBL" id="MDN5215803.1"/>
    </source>
</evidence>
<dbReference type="InterPro" id="IPR014284">
    <property type="entry name" value="RNA_pol_sigma-70_dom"/>
</dbReference>
<dbReference type="PANTHER" id="PTHR43133">
    <property type="entry name" value="RNA POLYMERASE ECF-TYPE SIGMA FACTO"/>
    <property type="match status" value="1"/>
</dbReference>
<dbReference type="InterPro" id="IPR036388">
    <property type="entry name" value="WH-like_DNA-bd_sf"/>
</dbReference>
<name>A0ABT8LDE4_9BACT</name>
<sequence>MKSLKRNFVQIIDKHQGIINSLCKAYYLDPNDQKDTFQDIIFQLWKSFDTFRGASEISTWIYRVGLNTILAKVRKEKRGISTEYINASHANKSISKAIADDDLQLLHIIIQSLNHLDKAIVILHLEGYRNKEISQLLKLTPTNVSTRLNRIRTELKSKFKIQNYEFK</sequence>
<comment type="similarity">
    <text evidence="1">Belongs to the sigma-70 factor family. ECF subfamily.</text>
</comment>
<evidence type="ECO:0000259" key="6">
    <source>
        <dbReference type="Pfam" id="PF08281"/>
    </source>
</evidence>
<evidence type="ECO:0000256" key="1">
    <source>
        <dbReference type="ARBA" id="ARBA00010641"/>
    </source>
</evidence>
<dbReference type="Pfam" id="PF08281">
    <property type="entry name" value="Sigma70_r4_2"/>
    <property type="match status" value="1"/>
</dbReference>
<dbReference type="InterPro" id="IPR013249">
    <property type="entry name" value="RNA_pol_sigma70_r4_t2"/>
</dbReference>
<dbReference type="RefSeq" id="WP_346761140.1">
    <property type="nucleotide sequence ID" value="NZ_JAUJEB010000007.1"/>
</dbReference>
<accession>A0ABT8LDE4</accession>
<reference evidence="7" key="1">
    <citation type="submission" date="2023-06" db="EMBL/GenBank/DDBJ databases">
        <title>Genomic of Agaribacillus aureum.</title>
        <authorList>
            <person name="Wang G."/>
        </authorList>
    </citation>
    <scope>NUCLEOTIDE SEQUENCE</scope>
    <source>
        <strain evidence="7">BMA12</strain>
    </source>
</reference>
<organism evidence="7 8">
    <name type="scientific">Agaribacillus aureus</name>
    <dbReference type="NCBI Taxonomy" id="3051825"/>
    <lineage>
        <taxon>Bacteria</taxon>
        <taxon>Pseudomonadati</taxon>
        <taxon>Bacteroidota</taxon>
        <taxon>Cytophagia</taxon>
        <taxon>Cytophagales</taxon>
        <taxon>Splendidivirgaceae</taxon>
        <taxon>Agaribacillus</taxon>
    </lineage>
</organism>
<dbReference type="Gene3D" id="1.10.10.10">
    <property type="entry name" value="Winged helix-like DNA-binding domain superfamily/Winged helix DNA-binding domain"/>
    <property type="match status" value="1"/>
</dbReference>
<comment type="caution">
    <text evidence="7">The sequence shown here is derived from an EMBL/GenBank/DDBJ whole genome shotgun (WGS) entry which is preliminary data.</text>
</comment>
<evidence type="ECO:0000256" key="4">
    <source>
        <dbReference type="ARBA" id="ARBA00023163"/>
    </source>
</evidence>
<evidence type="ECO:0000256" key="2">
    <source>
        <dbReference type="ARBA" id="ARBA00023015"/>
    </source>
</evidence>